<dbReference type="InterPro" id="IPR005531">
    <property type="entry name" value="Asp23"/>
</dbReference>
<accession>A0ABS0LR67</accession>
<dbReference type="Proteomes" id="UP000721415">
    <property type="component" value="Unassembled WGS sequence"/>
</dbReference>
<name>A0ABS0LR67_9LACT</name>
<proteinExistence type="inferred from homology"/>
<dbReference type="PANTHER" id="PTHR34297">
    <property type="entry name" value="HYPOTHETICAL CYTOSOLIC PROTEIN-RELATED"/>
    <property type="match status" value="1"/>
</dbReference>
<organism evidence="2 3">
    <name type="scientific">Facklamia lactis</name>
    <dbReference type="NCBI Taxonomy" id="2749967"/>
    <lineage>
        <taxon>Bacteria</taxon>
        <taxon>Bacillati</taxon>
        <taxon>Bacillota</taxon>
        <taxon>Bacilli</taxon>
        <taxon>Lactobacillales</taxon>
        <taxon>Aerococcaceae</taxon>
        <taxon>Facklamia</taxon>
    </lineage>
</organism>
<keyword evidence="3" id="KW-1185">Reference proteome</keyword>
<comment type="caution">
    <text evidence="2">The sequence shown here is derived from an EMBL/GenBank/DDBJ whole genome shotgun (WGS) entry which is preliminary data.</text>
</comment>
<gene>
    <name evidence="2" type="ORF">HZY91_07105</name>
</gene>
<dbReference type="PANTHER" id="PTHR34297:SF1">
    <property type="entry name" value="ASP23_GLS24 FAMILY ENVELOPE STRESS RESPONSE PROTEIN"/>
    <property type="match status" value="1"/>
</dbReference>
<comment type="similarity">
    <text evidence="1">Belongs to the asp23 family.</text>
</comment>
<sequence>MAKDRPVAFDTQDNSTLGEINITTGVLENIAAKAASEISGVLTTVPKLEAGKFLRIERTGVVAKMNQENGRISIDVSVRIRYGYSVPEVAFSIQDRVKEQILFMTDLVVNEVNVHILAIETDSYSDQEFLQLEEEYGEDSKIETGV</sequence>
<reference evidence="2 3" key="1">
    <citation type="submission" date="2020-07" db="EMBL/GenBank/DDBJ databases">
        <title>Facklamia lactis sp. nov., isolated from raw milk.</title>
        <authorList>
            <person name="Doll E.V."/>
            <person name="Huptas C."/>
            <person name="Staib L."/>
            <person name="Wenning M."/>
            <person name="Scherer S."/>
        </authorList>
    </citation>
    <scope>NUCLEOTIDE SEQUENCE [LARGE SCALE GENOMIC DNA]</scope>
    <source>
        <strain evidence="2 3">DSM 111018</strain>
    </source>
</reference>
<dbReference type="Pfam" id="PF03780">
    <property type="entry name" value="Asp23"/>
    <property type="match status" value="1"/>
</dbReference>
<dbReference type="RefSeq" id="WP_197115582.1">
    <property type="nucleotide sequence ID" value="NZ_JACBXQ010000004.1"/>
</dbReference>
<evidence type="ECO:0000256" key="1">
    <source>
        <dbReference type="ARBA" id="ARBA00005721"/>
    </source>
</evidence>
<dbReference type="EMBL" id="JACBXQ010000004">
    <property type="protein sequence ID" value="MBG9986661.1"/>
    <property type="molecule type" value="Genomic_DNA"/>
</dbReference>
<protein>
    <submittedName>
        <fullName evidence="2">Asp23/Gls24 family envelope stress response protein</fullName>
    </submittedName>
</protein>
<evidence type="ECO:0000313" key="2">
    <source>
        <dbReference type="EMBL" id="MBG9986661.1"/>
    </source>
</evidence>
<evidence type="ECO:0000313" key="3">
    <source>
        <dbReference type="Proteomes" id="UP000721415"/>
    </source>
</evidence>